<accession>A0A2N9VPA3</accession>
<evidence type="ECO:0000313" key="2">
    <source>
        <dbReference type="Proteomes" id="UP000232163"/>
    </source>
</evidence>
<dbReference type="Proteomes" id="UP000232163">
    <property type="component" value="Unassembled WGS sequence"/>
</dbReference>
<proteinExistence type="predicted"/>
<dbReference type="EMBL" id="MZMT01000062">
    <property type="protein sequence ID" value="PIO41321.1"/>
    <property type="molecule type" value="Genomic_DNA"/>
</dbReference>
<evidence type="ECO:0000313" key="1">
    <source>
        <dbReference type="EMBL" id="PIO41321.1"/>
    </source>
</evidence>
<organism evidence="1 2">
    <name type="scientific">Phyllobacterium zundukense</name>
    <dbReference type="NCBI Taxonomy" id="1867719"/>
    <lineage>
        <taxon>Bacteria</taxon>
        <taxon>Pseudomonadati</taxon>
        <taxon>Pseudomonadota</taxon>
        <taxon>Alphaproteobacteria</taxon>
        <taxon>Hyphomicrobiales</taxon>
        <taxon>Phyllobacteriaceae</taxon>
        <taxon>Phyllobacterium</taxon>
    </lineage>
</organism>
<gene>
    <name evidence="1" type="ORF">B5P45_28420</name>
</gene>
<sequence length="90" mass="9666">MTPLGVTGAAPASDPPSCGEGFFLNSQRSGSVVTAELRYADGFDAEQLCGEDCEIIWALRRISTSSDLPALRISLPQIWIEPSIARDKIV</sequence>
<keyword evidence="2" id="KW-1185">Reference proteome</keyword>
<comment type="caution">
    <text evidence="1">The sequence shown here is derived from an EMBL/GenBank/DDBJ whole genome shotgun (WGS) entry which is preliminary data.</text>
</comment>
<dbReference type="AlphaFoldDB" id="A0A2N9VPA3"/>
<dbReference type="KEGG" id="pht:BLM14_24400"/>
<name>A0A2N9VPA3_9HYPH</name>
<reference evidence="2" key="1">
    <citation type="journal article" date="2017" name="Int J Environ Stud">
        <title>Does the Miocene-Pliocene relict legume Oxytropis triphylla form nitrogen-fixing nodules with a combination of bacterial strains?</title>
        <authorList>
            <person name="Safronova V."/>
            <person name="Belimov A."/>
            <person name="Sazanova A."/>
            <person name="Kuznetsova I."/>
            <person name="Popova J."/>
            <person name="Andronov E."/>
            <person name="Verkhozina A."/>
            <person name="Tikhonovich I."/>
        </authorList>
    </citation>
    <scope>NUCLEOTIDE SEQUENCE [LARGE SCALE GENOMIC DNA]</scope>
    <source>
        <strain evidence="2">Tri-38</strain>
    </source>
</reference>
<protein>
    <submittedName>
        <fullName evidence="1">Uncharacterized protein</fullName>
    </submittedName>
</protein>